<dbReference type="CDD" id="cd05471">
    <property type="entry name" value="pepsin_like"/>
    <property type="match status" value="1"/>
</dbReference>
<proteinExistence type="inferred from homology"/>
<comment type="similarity">
    <text evidence="1">Belongs to the SNF7 family.</text>
</comment>
<dbReference type="GO" id="GO:0007034">
    <property type="term" value="P:vacuolar transport"/>
    <property type="evidence" value="ECO:0007669"/>
    <property type="project" value="InterPro"/>
</dbReference>
<organism evidence="10 11">
    <name type="scientific">Parascaris univalens</name>
    <name type="common">Nematode worm</name>
    <dbReference type="NCBI Taxonomy" id="6257"/>
    <lineage>
        <taxon>Eukaryota</taxon>
        <taxon>Metazoa</taxon>
        <taxon>Ecdysozoa</taxon>
        <taxon>Nematoda</taxon>
        <taxon>Chromadorea</taxon>
        <taxon>Rhabditida</taxon>
        <taxon>Spirurina</taxon>
        <taxon>Ascaridomorpha</taxon>
        <taxon>Ascaridoidea</taxon>
        <taxon>Ascarididae</taxon>
        <taxon>Parascaris</taxon>
    </lineage>
</organism>
<comment type="similarity">
    <text evidence="2">Belongs to the peptidase A1 family.</text>
</comment>
<dbReference type="Gene3D" id="1.10.287.1060">
    <property type="entry name" value="ESAT-6-like"/>
    <property type="match status" value="1"/>
</dbReference>
<dbReference type="Gene3D" id="6.10.250.1710">
    <property type="match status" value="1"/>
</dbReference>
<dbReference type="Pfam" id="PF03357">
    <property type="entry name" value="Snf7"/>
    <property type="match status" value="1"/>
</dbReference>
<dbReference type="GO" id="GO:0005764">
    <property type="term" value="C:lysosome"/>
    <property type="evidence" value="ECO:0007669"/>
    <property type="project" value="TreeGrafter"/>
</dbReference>
<feature type="active site" evidence="6">
    <location>
        <position position="52"/>
    </location>
</feature>
<keyword evidence="7" id="KW-1015">Disulfide bond</keyword>
<dbReference type="GO" id="GO:0006508">
    <property type="term" value="P:proteolysis"/>
    <property type="evidence" value="ECO:0007669"/>
    <property type="project" value="UniProtKB-KW"/>
</dbReference>
<sequence length="599" mass="66588">MYVRRMRLVRSLRAFHNLGRANLQLVNYNDLEYVTNITIGTPPIQQFVVVPDTGSANLWIPDSSCMMSKLNDCAKKNVFESSLSRTYKKEGKMWSIEYGDGSNARGFLGTDSFTVNFSASPQITVYTVIERVFKVELGGLNDSKLLIEDITFGQATSVHGFNNDPADGILGLAFSPISVEGVTPPIIAAIYQNLLDAPVFTVYMTRGGSNKGVPGGVITYGGFDTDNCGSVIEYEPLSSASYWQFRIKRLVAGKYLVNRQWDAISDTGTSFNGGPQHIVDRLANIVGANYDDENDVYFMSCDAKPPPLKITIGSHAYTISAENYIVKVNIRDIECKLRLTNQTKVGSILSHPLEYARKPIQVKNHLEYARKPIQVKNHSTALYEFLAGSFYEKETRIFGKLRETEEMLVRKQEFLEKIEAEVASARKHGTKNKRLALHALKRKKQFEKQLQQIDGVLSTIEFQREALENASTNAEVLQVMGSAAKALKSAHNDMDVDQVHDLMEDIAEQQEVANEIAEAISNPVGFGQDIDEDDLLKELEELEQEELDKQLLNVGPTPATVSSLPEAPTTELPTAAKKATAKKQQEDDDLAELEAWANA</sequence>
<dbReference type="PRINTS" id="PR00792">
    <property type="entry name" value="PEPSIN"/>
</dbReference>
<dbReference type="Pfam" id="PF00026">
    <property type="entry name" value="Asp"/>
    <property type="match status" value="2"/>
</dbReference>
<evidence type="ECO:0000256" key="3">
    <source>
        <dbReference type="ARBA" id="ARBA00022670"/>
    </source>
</evidence>
<evidence type="ECO:0000256" key="4">
    <source>
        <dbReference type="ARBA" id="ARBA00022750"/>
    </source>
</evidence>
<dbReference type="InterPro" id="IPR034164">
    <property type="entry name" value="Pepsin-like_dom"/>
</dbReference>
<dbReference type="FunFam" id="2.40.70.10:FF:000115">
    <property type="entry name" value="Lysosomal aspartic protease"/>
    <property type="match status" value="1"/>
</dbReference>
<dbReference type="PANTHER" id="PTHR47966">
    <property type="entry name" value="BETA-SITE APP-CLEAVING ENZYME, ISOFORM A-RELATED"/>
    <property type="match status" value="1"/>
</dbReference>
<protein>
    <submittedName>
        <fullName evidence="11">Peptidase A1 domain-containing protein</fullName>
    </submittedName>
</protein>
<keyword evidence="3" id="KW-0645">Protease</keyword>
<evidence type="ECO:0000313" key="11">
    <source>
        <dbReference type="WBParaSite" id="PgR009X_g200_t01"/>
    </source>
</evidence>
<dbReference type="InterPro" id="IPR021109">
    <property type="entry name" value="Peptidase_aspartic_dom_sf"/>
</dbReference>
<feature type="domain" description="Peptidase A1" evidence="9">
    <location>
        <begin position="33"/>
        <end position="369"/>
    </location>
</feature>
<dbReference type="Proteomes" id="UP000887569">
    <property type="component" value="Unplaced"/>
</dbReference>
<dbReference type="SUPFAM" id="SSF50630">
    <property type="entry name" value="Acid proteases"/>
    <property type="match status" value="1"/>
</dbReference>
<dbReference type="Gene3D" id="2.40.70.10">
    <property type="entry name" value="Acid Proteases"/>
    <property type="match status" value="2"/>
</dbReference>
<evidence type="ECO:0000256" key="7">
    <source>
        <dbReference type="PIRSR" id="PIRSR601461-2"/>
    </source>
</evidence>
<feature type="disulfide bond" evidence="7">
    <location>
        <begin position="65"/>
        <end position="73"/>
    </location>
</feature>
<dbReference type="AlphaFoldDB" id="A0A915AJ01"/>
<dbReference type="InterPro" id="IPR005024">
    <property type="entry name" value="Snf7_fam"/>
</dbReference>
<evidence type="ECO:0000313" key="10">
    <source>
        <dbReference type="Proteomes" id="UP000887569"/>
    </source>
</evidence>
<name>A0A915AJ01_PARUN</name>
<evidence type="ECO:0000256" key="2">
    <source>
        <dbReference type="ARBA" id="ARBA00007447"/>
    </source>
</evidence>
<dbReference type="PANTHER" id="PTHR47966:SF45">
    <property type="entry name" value="PEPTIDASE A1 DOMAIN-CONTAINING PROTEIN"/>
    <property type="match status" value="1"/>
</dbReference>
<reference evidence="11" key="1">
    <citation type="submission" date="2022-11" db="UniProtKB">
        <authorList>
            <consortium name="WormBaseParasite"/>
        </authorList>
    </citation>
    <scope>IDENTIFICATION</scope>
</reference>
<keyword evidence="4" id="KW-0064">Aspartyl protease</keyword>
<dbReference type="GO" id="GO:0004190">
    <property type="term" value="F:aspartic-type endopeptidase activity"/>
    <property type="evidence" value="ECO:0007669"/>
    <property type="project" value="UniProtKB-KW"/>
</dbReference>
<feature type="region of interest" description="Disordered" evidence="8">
    <location>
        <begin position="555"/>
        <end position="589"/>
    </location>
</feature>
<dbReference type="InterPro" id="IPR033121">
    <property type="entry name" value="PEPTIDASE_A1"/>
</dbReference>
<evidence type="ECO:0000256" key="1">
    <source>
        <dbReference type="ARBA" id="ARBA00006190"/>
    </source>
</evidence>
<feature type="compositionally biased region" description="Low complexity" evidence="8">
    <location>
        <begin position="564"/>
        <end position="578"/>
    </location>
</feature>
<evidence type="ECO:0000256" key="5">
    <source>
        <dbReference type="ARBA" id="ARBA00022801"/>
    </source>
</evidence>
<evidence type="ECO:0000259" key="9">
    <source>
        <dbReference type="PROSITE" id="PS51767"/>
    </source>
</evidence>
<feature type="active site" evidence="6">
    <location>
        <position position="266"/>
    </location>
</feature>
<keyword evidence="5" id="KW-0378">Hydrolase</keyword>
<dbReference type="WBParaSite" id="PgR009X_g200_t01">
    <property type="protein sequence ID" value="PgR009X_g200_t01"/>
    <property type="gene ID" value="PgR009X_g200"/>
</dbReference>
<dbReference type="PROSITE" id="PS51767">
    <property type="entry name" value="PEPTIDASE_A1"/>
    <property type="match status" value="1"/>
</dbReference>
<evidence type="ECO:0000256" key="6">
    <source>
        <dbReference type="PIRSR" id="PIRSR601461-1"/>
    </source>
</evidence>
<accession>A0A915AJ01</accession>
<evidence type="ECO:0000256" key="8">
    <source>
        <dbReference type="SAM" id="MobiDB-lite"/>
    </source>
</evidence>
<keyword evidence="10" id="KW-1185">Reference proteome</keyword>
<dbReference type="InterPro" id="IPR001461">
    <property type="entry name" value="Aspartic_peptidase_A1"/>
</dbReference>